<dbReference type="InterPro" id="IPR051198">
    <property type="entry name" value="BchE-like"/>
</dbReference>
<dbReference type="SFLD" id="SFLDS00029">
    <property type="entry name" value="Radical_SAM"/>
    <property type="match status" value="1"/>
</dbReference>
<evidence type="ECO:0000256" key="5">
    <source>
        <dbReference type="ARBA" id="ARBA00023014"/>
    </source>
</evidence>
<organism evidence="8 9">
    <name type="scientific">Candidatus Enterocloster excrementipullorum</name>
    <dbReference type="NCBI Taxonomy" id="2838559"/>
    <lineage>
        <taxon>Bacteria</taxon>
        <taxon>Bacillati</taxon>
        <taxon>Bacillota</taxon>
        <taxon>Clostridia</taxon>
        <taxon>Lachnospirales</taxon>
        <taxon>Lachnospiraceae</taxon>
        <taxon>Enterocloster</taxon>
    </lineage>
</organism>
<dbReference type="PROSITE" id="PS51332">
    <property type="entry name" value="B12_BINDING"/>
    <property type="match status" value="1"/>
</dbReference>
<evidence type="ECO:0000256" key="3">
    <source>
        <dbReference type="ARBA" id="ARBA00022723"/>
    </source>
</evidence>
<dbReference type="GO" id="GO:0046872">
    <property type="term" value="F:metal ion binding"/>
    <property type="evidence" value="ECO:0007669"/>
    <property type="project" value="UniProtKB-KW"/>
</dbReference>
<dbReference type="Proteomes" id="UP000823910">
    <property type="component" value="Unassembled WGS sequence"/>
</dbReference>
<dbReference type="GO" id="GO:0003824">
    <property type="term" value="F:catalytic activity"/>
    <property type="evidence" value="ECO:0007669"/>
    <property type="project" value="InterPro"/>
</dbReference>
<dbReference type="AlphaFoldDB" id="A0A9D2SIC0"/>
<evidence type="ECO:0000259" key="7">
    <source>
        <dbReference type="PROSITE" id="PS51918"/>
    </source>
</evidence>
<dbReference type="Gene3D" id="3.40.50.280">
    <property type="entry name" value="Cobalamin-binding domain"/>
    <property type="match status" value="1"/>
</dbReference>
<dbReference type="GO" id="GO:0051539">
    <property type="term" value="F:4 iron, 4 sulfur cluster binding"/>
    <property type="evidence" value="ECO:0007669"/>
    <property type="project" value="UniProtKB-KW"/>
</dbReference>
<dbReference type="GO" id="GO:0031419">
    <property type="term" value="F:cobalamin binding"/>
    <property type="evidence" value="ECO:0007669"/>
    <property type="project" value="InterPro"/>
</dbReference>
<dbReference type="CDD" id="cd01335">
    <property type="entry name" value="Radical_SAM"/>
    <property type="match status" value="1"/>
</dbReference>
<dbReference type="GO" id="GO:0005829">
    <property type="term" value="C:cytosol"/>
    <property type="evidence" value="ECO:0007669"/>
    <property type="project" value="TreeGrafter"/>
</dbReference>
<dbReference type="Pfam" id="PF04055">
    <property type="entry name" value="Radical_SAM"/>
    <property type="match status" value="1"/>
</dbReference>
<dbReference type="PANTHER" id="PTHR43409">
    <property type="entry name" value="ANAEROBIC MAGNESIUM-PROTOPORPHYRIN IX MONOMETHYL ESTER CYCLASE-RELATED"/>
    <property type="match status" value="1"/>
</dbReference>
<dbReference type="Gene3D" id="3.80.30.20">
    <property type="entry name" value="tm_1862 like domain"/>
    <property type="match status" value="1"/>
</dbReference>
<evidence type="ECO:0000256" key="2">
    <source>
        <dbReference type="ARBA" id="ARBA00022691"/>
    </source>
</evidence>
<feature type="domain" description="Radical SAM core" evidence="7">
    <location>
        <begin position="176"/>
        <end position="406"/>
    </location>
</feature>
<dbReference type="SFLD" id="SFLDG01082">
    <property type="entry name" value="B12-binding_domain_containing"/>
    <property type="match status" value="1"/>
</dbReference>
<dbReference type="CDD" id="cd02068">
    <property type="entry name" value="radical_SAM_B12_BD"/>
    <property type="match status" value="1"/>
</dbReference>
<comment type="cofactor">
    <cofactor evidence="1">
        <name>[4Fe-4S] cluster</name>
        <dbReference type="ChEBI" id="CHEBI:49883"/>
    </cofactor>
</comment>
<dbReference type="SFLD" id="SFLDG01123">
    <property type="entry name" value="methyltransferase_(Class_B)"/>
    <property type="match status" value="1"/>
</dbReference>
<comment type="caution">
    <text evidence="8">The sequence shown here is derived from an EMBL/GenBank/DDBJ whole genome shotgun (WGS) entry which is preliminary data.</text>
</comment>
<dbReference type="InterPro" id="IPR034466">
    <property type="entry name" value="Methyltransferase_Class_B"/>
</dbReference>
<evidence type="ECO:0000256" key="4">
    <source>
        <dbReference type="ARBA" id="ARBA00023004"/>
    </source>
</evidence>
<accession>A0A9D2SIC0</accession>
<dbReference type="Pfam" id="PF02310">
    <property type="entry name" value="B12-binding"/>
    <property type="match status" value="1"/>
</dbReference>
<reference evidence="8" key="2">
    <citation type="submission" date="2021-04" db="EMBL/GenBank/DDBJ databases">
        <authorList>
            <person name="Gilroy R."/>
        </authorList>
    </citation>
    <scope>NUCLEOTIDE SEQUENCE</scope>
    <source>
        <strain evidence="8">CHK180-15479</strain>
    </source>
</reference>
<dbReference type="EMBL" id="DWWT01000041">
    <property type="protein sequence ID" value="HJC06249.1"/>
    <property type="molecule type" value="Genomic_DNA"/>
</dbReference>
<evidence type="ECO:0000313" key="9">
    <source>
        <dbReference type="Proteomes" id="UP000823910"/>
    </source>
</evidence>
<dbReference type="InterPro" id="IPR007197">
    <property type="entry name" value="rSAM"/>
</dbReference>
<dbReference type="InterPro" id="IPR023404">
    <property type="entry name" value="rSAM_horseshoe"/>
</dbReference>
<dbReference type="InterPro" id="IPR006638">
    <property type="entry name" value="Elp3/MiaA/NifB-like_rSAM"/>
</dbReference>
<dbReference type="SUPFAM" id="SSF102114">
    <property type="entry name" value="Radical SAM enzymes"/>
    <property type="match status" value="1"/>
</dbReference>
<dbReference type="PROSITE" id="PS51918">
    <property type="entry name" value="RADICAL_SAM"/>
    <property type="match status" value="1"/>
</dbReference>
<proteinExistence type="predicted"/>
<keyword evidence="5" id="KW-0411">Iron-sulfur</keyword>
<dbReference type="InterPro" id="IPR006158">
    <property type="entry name" value="Cobalamin-bd"/>
</dbReference>
<dbReference type="InterPro" id="IPR058240">
    <property type="entry name" value="rSAM_sf"/>
</dbReference>
<keyword evidence="3" id="KW-0479">Metal-binding</keyword>
<name>A0A9D2SIC0_9FIRM</name>
<dbReference type="InterPro" id="IPR025288">
    <property type="entry name" value="DUF4080"/>
</dbReference>
<evidence type="ECO:0000256" key="1">
    <source>
        <dbReference type="ARBA" id="ARBA00001966"/>
    </source>
</evidence>
<dbReference type="Pfam" id="PF13311">
    <property type="entry name" value="DUF4080"/>
    <property type="match status" value="1"/>
</dbReference>
<reference evidence="8" key="1">
    <citation type="journal article" date="2021" name="PeerJ">
        <title>Extensive microbial diversity within the chicken gut microbiome revealed by metagenomics and culture.</title>
        <authorList>
            <person name="Gilroy R."/>
            <person name="Ravi A."/>
            <person name="Getino M."/>
            <person name="Pursley I."/>
            <person name="Horton D.L."/>
            <person name="Alikhan N.F."/>
            <person name="Baker D."/>
            <person name="Gharbi K."/>
            <person name="Hall N."/>
            <person name="Watson M."/>
            <person name="Adriaenssens E.M."/>
            <person name="Foster-Nyarko E."/>
            <person name="Jarju S."/>
            <person name="Secka A."/>
            <person name="Antonio M."/>
            <person name="Oren A."/>
            <person name="Chaudhuri R.R."/>
            <person name="La Ragione R."/>
            <person name="Hildebrand F."/>
            <person name="Pallen M.J."/>
        </authorList>
    </citation>
    <scope>NUCLEOTIDE SEQUENCE</scope>
    <source>
        <strain evidence="8">CHK180-15479</strain>
    </source>
</reference>
<dbReference type="PANTHER" id="PTHR43409:SF16">
    <property type="entry name" value="SLR0320 PROTEIN"/>
    <property type="match status" value="1"/>
</dbReference>
<evidence type="ECO:0000313" key="8">
    <source>
        <dbReference type="EMBL" id="HJC06249.1"/>
    </source>
</evidence>
<gene>
    <name evidence="8" type="ORF">H9704_08870</name>
</gene>
<protein>
    <submittedName>
        <fullName evidence="8">B12-binding domain-containing radical SAM protein</fullName>
    </submittedName>
</protein>
<keyword evidence="4" id="KW-0408">Iron</keyword>
<keyword evidence="2" id="KW-0949">S-adenosyl-L-methionine</keyword>
<evidence type="ECO:0000259" key="6">
    <source>
        <dbReference type="PROSITE" id="PS51332"/>
    </source>
</evidence>
<sequence length="602" mass="68924">MKVLLAGINAKYIHSNLGIYSLRAYAREALKDKAPLIELGEYTINHSRETILQDIYKRKPDFIGFSCYIWNISLVKSLIGDLKILLPGTALWLGGPEVSYDGIRFLEQHPGVSGIMKGEGEAVFSRLLDALSRDEGPGGIPGLVYRQGERIIDTGEAEPLDISRLPFPYAGMDPGELSHRILYYESSRGCPFRCSYCLSSIDRRVRLRDMELVKRELAWFLDAGVPQVKFVDRTFNCSRGRALEIWQFIKENDRGQTNFHFEIGADLLGEEEISLLTSMRPGLVQLEIGVQSANPRTLEAIGRKTDIGKIHSVTSRIEASRRVHQHLDLIAGLPWEDKESFRESFNRVYAMKPDQLQLGFLKVLKGTPMEADAARWGIRHSSVPPYEVLSTPWLPYDAILELKGVEDMVEVYYNSRQFTHTLALLEKICGEPWDMFLALSRYYAENGLADVSHSRMARYDILWAMIQEKMAAAEAAGERTGREPGREELRDALVRDFYLRENAKSRPAFARDMHFYKEEIREFFRREEKERRYLKGYEGYDARQMERMTHVEALKDGGLLLFDYRERDPLDCNARCILLPAAGRDRGVNAPDSEKKDTGEKR</sequence>
<feature type="domain" description="B12-binding" evidence="6">
    <location>
        <begin position="1"/>
        <end position="138"/>
    </location>
</feature>
<dbReference type="SMART" id="SM00729">
    <property type="entry name" value="Elp3"/>
    <property type="match status" value="1"/>
</dbReference>